<feature type="compositionally biased region" description="Acidic residues" evidence="3">
    <location>
        <begin position="424"/>
        <end position="445"/>
    </location>
</feature>
<organism evidence="4 6">
    <name type="scientific">Tritrichomonas musculus</name>
    <dbReference type="NCBI Taxonomy" id="1915356"/>
    <lineage>
        <taxon>Eukaryota</taxon>
        <taxon>Metamonada</taxon>
        <taxon>Parabasalia</taxon>
        <taxon>Tritrichomonadida</taxon>
        <taxon>Tritrichomonadidae</taxon>
        <taxon>Tritrichomonas</taxon>
    </lineage>
</organism>
<feature type="compositionally biased region" description="Acidic residues" evidence="3">
    <location>
        <begin position="454"/>
        <end position="501"/>
    </location>
</feature>
<name>A0ABR2GJB5_9EUKA</name>
<feature type="region of interest" description="Disordered" evidence="3">
    <location>
        <begin position="421"/>
        <end position="501"/>
    </location>
</feature>
<evidence type="ECO:0000313" key="6">
    <source>
        <dbReference type="Proteomes" id="UP001470230"/>
    </source>
</evidence>
<evidence type="ECO:0000256" key="2">
    <source>
        <dbReference type="PROSITE-ProRule" id="PRU00235"/>
    </source>
</evidence>
<dbReference type="InterPro" id="IPR009091">
    <property type="entry name" value="RCC1/BLIP-II"/>
</dbReference>
<dbReference type="EMBL" id="JAPFFF010000744">
    <property type="protein sequence ID" value="KAK8833658.1"/>
    <property type="molecule type" value="Genomic_DNA"/>
</dbReference>
<evidence type="ECO:0000313" key="4">
    <source>
        <dbReference type="EMBL" id="KAK8833658.1"/>
    </source>
</evidence>
<feature type="repeat" description="RCC1" evidence="2">
    <location>
        <begin position="247"/>
        <end position="299"/>
    </location>
</feature>
<dbReference type="SUPFAM" id="SSF50985">
    <property type="entry name" value="RCC1/BLIP-II"/>
    <property type="match status" value="1"/>
</dbReference>
<protein>
    <submittedName>
        <fullName evidence="4">E3 ubiquitin-protein ligase herc4</fullName>
    </submittedName>
</protein>
<evidence type="ECO:0000256" key="3">
    <source>
        <dbReference type="SAM" id="MobiDB-lite"/>
    </source>
</evidence>
<keyword evidence="1" id="KW-0677">Repeat</keyword>
<reference evidence="4 6" key="1">
    <citation type="submission" date="2024-04" db="EMBL/GenBank/DDBJ databases">
        <title>Tritrichomonas musculus Genome.</title>
        <authorList>
            <person name="Alves-Ferreira E."/>
            <person name="Grigg M."/>
            <person name="Lorenzi H."/>
            <person name="Galac M."/>
        </authorList>
    </citation>
    <scope>NUCLEOTIDE SEQUENCE [LARGE SCALE GENOMIC DNA]</scope>
    <source>
        <strain evidence="4 6">EAF2021</strain>
    </source>
</reference>
<dbReference type="PANTHER" id="PTHR45622">
    <property type="entry name" value="UBIQUITIN-PROTEIN LIGASE E3A-RELATED"/>
    <property type="match status" value="1"/>
</dbReference>
<keyword evidence="6" id="KW-1185">Reference proteome</keyword>
<dbReference type="PANTHER" id="PTHR45622:SF70">
    <property type="entry name" value="SECRETION-REGULATING GUANINE NUCLEOTIDE EXCHANGE FACTOR"/>
    <property type="match status" value="1"/>
</dbReference>
<comment type="caution">
    <text evidence="4">The sequence shown here is derived from an EMBL/GenBank/DDBJ whole genome shotgun (WGS) entry which is preliminary data.</text>
</comment>
<dbReference type="InterPro" id="IPR000408">
    <property type="entry name" value="Reg_chr_condens"/>
</dbReference>
<accession>A0ABR2GJB5</accession>
<evidence type="ECO:0000256" key="1">
    <source>
        <dbReference type="ARBA" id="ARBA00022737"/>
    </source>
</evidence>
<dbReference type="Pfam" id="PF13540">
    <property type="entry name" value="RCC1_2"/>
    <property type="match status" value="1"/>
</dbReference>
<dbReference type="PROSITE" id="PS50012">
    <property type="entry name" value="RCC1_3"/>
    <property type="match status" value="1"/>
</dbReference>
<sequence length="501" mass="56394">MSIIVGGKNDYKQILQKTDKAMITSPFSIKFEFNDVSLSIYNDHALSIGEDHVPYAIGNNTKYAIHPEKSVIFKKFYGLHTFPGIKDEYTYESAVTGQNYSLYLISGIKKSKKRNFPSLIYVLGDKKSCKFSVLNTQGYKIISIYGGAQISAAIDECGSIHIITSSIFDDPNRYTRVTWLPEGDLPVYIAFEGESILALSGRGYLYEYLLSDFDICDYFHPVKEMIGIQCVSLSGISSHCLVCALNGNVFGRGSNESKQLGVESDSDHLNEFVRIDKLLNKKIESVFAGDFHSFFVDDAGALYACGSNKFGEVMIKEAKLGQNIEWPTLTNIKKDVKFVIASTNLSVVFTKNPPISNSNKKIILASPYPYPLMLRHDSNDMTERLRNLEEVLKERNDHIDRLKKFIDYLTKSSKTNADKIVDADAVDDGDDEEQEKDEYDADYNEDDKNAAEDEKNDDDDDDDGETQNAVDNDDNNDEEEFDDGGADDDEYDDNSDDFFNK</sequence>
<dbReference type="Proteomes" id="UP001470230">
    <property type="component" value="Unassembled WGS sequence"/>
</dbReference>
<dbReference type="Gene3D" id="2.130.10.30">
    <property type="entry name" value="Regulator of chromosome condensation 1/beta-lactamase-inhibitor protein II"/>
    <property type="match status" value="1"/>
</dbReference>
<dbReference type="InterPro" id="IPR051709">
    <property type="entry name" value="Ub-ligase/GTPase-reg"/>
</dbReference>
<gene>
    <name evidence="5" type="ORF">M9Y10_030418</name>
    <name evidence="4" type="ORF">M9Y10_042520</name>
</gene>
<dbReference type="EMBL" id="JAPFFF010000044">
    <property type="protein sequence ID" value="KAK8840643.1"/>
    <property type="molecule type" value="Genomic_DNA"/>
</dbReference>
<proteinExistence type="predicted"/>
<evidence type="ECO:0000313" key="5">
    <source>
        <dbReference type="EMBL" id="KAK8840643.1"/>
    </source>
</evidence>